<dbReference type="AlphaFoldDB" id="A0A1M7DCA5"/>
<feature type="domain" description="OmpA-like" evidence="5">
    <location>
        <begin position="123"/>
        <end position="241"/>
    </location>
</feature>
<dbReference type="InterPro" id="IPR006664">
    <property type="entry name" value="OMP_bac"/>
</dbReference>
<comment type="subcellular location">
    <subcellularLocation>
        <location evidence="1">Cell outer membrane</location>
    </subcellularLocation>
</comment>
<dbReference type="InterPro" id="IPR006665">
    <property type="entry name" value="OmpA-like"/>
</dbReference>
<sequence length="253" mass="25988">MILALKKCTIFAGRNNSKRLINKFRTSMKSMKSIAVALCASMVLAGCNMSNTAKGTMIGAGGGAALGAIIGKIAGNTAVGAAIGGAVGAGTGAIIGKKMDKAKKEAEAVKNAQVETITDANGLEAVKVTFDSGILFATNKADLNAASKSSLQQFATVLKNNSACDVAIYGHTDNTGSDAINNPLSVNRAKSVSNYLKSLGVSASQIKMVDGQGSTNPVADNSTAEGRKQNRRVEVYMYASEQMIKDANAEAAK</sequence>
<proteinExistence type="predicted"/>
<dbReference type="Pfam" id="PF00691">
    <property type="entry name" value="OmpA"/>
    <property type="match status" value="1"/>
</dbReference>
<evidence type="ECO:0000256" key="2">
    <source>
        <dbReference type="ARBA" id="ARBA00023136"/>
    </source>
</evidence>
<dbReference type="PROSITE" id="PS51123">
    <property type="entry name" value="OMPA_2"/>
    <property type="match status" value="1"/>
</dbReference>
<dbReference type="PRINTS" id="PR01021">
    <property type="entry name" value="OMPADOMAIN"/>
</dbReference>
<keyword evidence="3" id="KW-0998">Cell outer membrane</keyword>
<dbReference type="CDD" id="cd07185">
    <property type="entry name" value="OmpA_C-like"/>
    <property type="match status" value="1"/>
</dbReference>
<dbReference type="Gene3D" id="3.30.1330.60">
    <property type="entry name" value="OmpA-like domain"/>
    <property type="match status" value="1"/>
</dbReference>
<reference evidence="6 7" key="1">
    <citation type="submission" date="2016-11" db="EMBL/GenBank/DDBJ databases">
        <authorList>
            <person name="Jaros S."/>
            <person name="Januszkiewicz K."/>
            <person name="Wedrychowicz H."/>
        </authorList>
    </citation>
    <scope>NUCLEOTIDE SEQUENCE [LARGE SCALE GENOMIC DNA]</scope>
    <source>
        <strain evidence="6 7">BPI-34</strain>
    </source>
</reference>
<dbReference type="GO" id="GO:0009279">
    <property type="term" value="C:cell outer membrane"/>
    <property type="evidence" value="ECO:0007669"/>
    <property type="project" value="UniProtKB-SubCell"/>
</dbReference>
<protein>
    <submittedName>
        <fullName evidence="6">Outer membrane protein OmpA</fullName>
    </submittedName>
</protein>
<name>A0A1M7DCA5_XYLRU</name>
<dbReference type="PANTHER" id="PTHR30329:SF21">
    <property type="entry name" value="LIPOPROTEIN YIAD-RELATED"/>
    <property type="match status" value="1"/>
</dbReference>
<evidence type="ECO:0000256" key="1">
    <source>
        <dbReference type="ARBA" id="ARBA00004442"/>
    </source>
</evidence>
<gene>
    <name evidence="6" type="ORF">SAMN04488494_0694</name>
</gene>
<dbReference type="Pfam" id="PF13488">
    <property type="entry name" value="Gly-zipper_Omp"/>
    <property type="match status" value="1"/>
</dbReference>
<dbReference type="SUPFAM" id="SSF103088">
    <property type="entry name" value="OmpA-like"/>
    <property type="match status" value="1"/>
</dbReference>
<organism evidence="6 7">
    <name type="scientific">Xylanibacter ruminicola</name>
    <name type="common">Prevotella ruminicola</name>
    <dbReference type="NCBI Taxonomy" id="839"/>
    <lineage>
        <taxon>Bacteria</taxon>
        <taxon>Pseudomonadati</taxon>
        <taxon>Bacteroidota</taxon>
        <taxon>Bacteroidia</taxon>
        <taxon>Bacteroidales</taxon>
        <taxon>Prevotellaceae</taxon>
        <taxon>Xylanibacter</taxon>
    </lineage>
</organism>
<dbReference type="EMBL" id="FRCJ01000001">
    <property type="protein sequence ID" value="SHL77090.1"/>
    <property type="molecule type" value="Genomic_DNA"/>
</dbReference>
<dbReference type="PANTHER" id="PTHR30329">
    <property type="entry name" value="STATOR ELEMENT OF FLAGELLAR MOTOR COMPLEX"/>
    <property type="match status" value="1"/>
</dbReference>
<accession>A0A1M7DCA5</accession>
<evidence type="ECO:0000259" key="5">
    <source>
        <dbReference type="PROSITE" id="PS51123"/>
    </source>
</evidence>
<dbReference type="InterPro" id="IPR039567">
    <property type="entry name" value="Gly-zipper"/>
</dbReference>
<evidence type="ECO:0000313" key="6">
    <source>
        <dbReference type="EMBL" id="SHL77090.1"/>
    </source>
</evidence>
<evidence type="ECO:0000256" key="3">
    <source>
        <dbReference type="ARBA" id="ARBA00023237"/>
    </source>
</evidence>
<dbReference type="InterPro" id="IPR050330">
    <property type="entry name" value="Bact_OuterMem_StrucFunc"/>
</dbReference>
<evidence type="ECO:0000313" key="7">
    <source>
        <dbReference type="Proteomes" id="UP000184280"/>
    </source>
</evidence>
<keyword evidence="2 4" id="KW-0472">Membrane</keyword>
<evidence type="ECO:0000256" key="4">
    <source>
        <dbReference type="PROSITE-ProRule" id="PRU00473"/>
    </source>
</evidence>
<dbReference type="Proteomes" id="UP000184280">
    <property type="component" value="Unassembled WGS sequence"/>
</dbReference>
<dbReference type="InterPro" id="IPR036737">
    <property type="entry name" value="OmpA-like_sf"/>
</dbReference>